<dbReference type="EMBL" id="GGEC01066796">
    <property type="protein sequence ID" value="MBX47280.1"/>
    <property type="molecule type" value="Transcribed_RNA"/>
</dbReference>
<evidence type="ECO:0000313" key="1">
    <source>
        <dbReference type="EMBL" id="MBX47280.1"/>
    </source>
</evidence>
<proteinExistence type="predicted"/>
<protein>
    <submittedName>
        <fullName evidence="1">Uncharacterized protein</fullName>
    </submittedName>
</protein>
<name>A0A2P2NXU4_RHIMU</name>
<dbReference type="AlphaFoldDB" id="A0A2P2NXU4"/>
<reference evidence="1" key="1">
    <citation type="submission" date="2018-02" db="EMBL/GenBank/DDBJ databases">
        <title>Rhizophora mucronata_Transcriptome.</title>
        <authorList>
            <person name="Meera S.P."/>
            <person name="Sreeshan A."/>
            <person name="Augustine A."/>
        </authorList>
    </citation>
    <scope>NUCLEOTIDE SEQUENCE</scope>
    <source>
        <tissue evidence="1">Leaf</tissue>
    </source>
</reference>
<organism evidence="1">
    <name type="scientific">Rhizophora mucronata</name>
    <name type="common">Asiatic mangrove</name>
    <dbReference type="NCBI Taxonomy" id="61149"/>
    <lineage>
        <taxon>Eukaryota</taxon>
        <taxon>Viridiplantae</taxon>
        <taxon>Streptophyta</taxon>
        <taxon>Embryophyta</taxon>
        <taxon>Tracheophyta</taxon>
        <taxon>Spermatophyta</taxon>
        <taxon>Magnoliopsida</taxon>
        <taxon>eudicotyledons</taxon>
        <taxon>Gunneridae</taxon>
        <taxon>Pentapetalae</taxon>
        <taxon>rosids</taxon>
        <taxon>fabids</taxon>
        <taxon>Malpighiales</taxon>
        <taxon>Rhizophoraceae</taxon>
        <taxon>Rhizophora</taxon>
    </lineage>
</organism>
<sequence length="34" mass="4056">MEIRRMLNPRQLREYTTKANSRCARLIMNLGDTC</sequence>
<accession>A0A2P2NXU4</accession>